<reference evidence="2 3" key="2">
    <citation type="submission" date="2018-10" db="EMBL/GenBank/DDBJ databases">
        <authorList>
            <consortium name="Pathogen Informatics"/>
        </authorList>
    </citation>
    <scope>NUCLEOTIDE SEQUENCE [LARGE SCALE GENOMIC DNA]</scope>
</reference>
<organism evidence="4">
    <name type="scientific">Enterobius vermicularis</name>
    <name type="common">Human pinworm</name>
    <dbReference type="NCBI Taxonomy" id="51028"/>
    <lineage>
        <taxon>Eukaryota</taxon>
        <taxon>Metazoa</taxon>
        <taxon>Ecdysozoa</taxon>
        <taxon>Nematoda</taxon>
        <taxon>Chromadorea</taxon>
        <taxon>Rhabditida</taxon>
        <taxon>Spirurina</taxon>
        <taxon>Oxyuridomorpha</taxon>
        <taxon>Oxyuroidea</taxon>
        <taxon>Oxyuridae</taxon>
        <taxon>Enterobius</taxon>
    </lineage>
</organism>
<dbReference type="OrthoDB" id="6252479at2759"/>
<keyword evidence="3" id="KW-1185">Reference proteome</keyword>
<proteinExistence type="predicted"/>
<feature type="compositionally biased region" description="Basic and acidic residues" evidence="1">
    <location>
        <begin position="42"/>
        <end position="54"/>
    </location>
</feature>
<dbReference type="AlphaFoldDB" id="A0A0N4VLQ1"/>
<evidence type="ECO:0000313" key="3">
    <source>
        <dbReference type="Proteomes" id="UP000274131"/>
    </source>
</evidence>
<evidence type="ECO:0000256" key="1">
    <source>
        <dbReference type="SAM" id="MobiDB-lite"/>
    </source>
</evidence>
<feature type="compositionally biased region" description="Polar residues" evidence="1">
    <location>
        <begin position="147"/>
        <end position="162"/>
    </location>
</feature>
<dbReference type="EMBL" id="UXUI01011572">
    <property type="protein sequence ID" value="VDD96346.1"/>
    <property type="molecule type" value="Genomic_DNA"/>
</dbReference>
<name>A0A0N4VLQ1_ENTVE</name>
<feature type="region of interest" description="Disordered" evidence="1">
    <location>
        <begin position="22"/>
        <end position="61"/>
    </location>
</feature>
<evidence type="ECO:0000313" key="2">
    <source>
        <dbReference type="EMBL" id="VDD96346.1"/>
    </source>
</evidence>
<protein>
    <submittedName>
        <fullName evidence="4">ULP_PROTEASE domain-containing protein</fullName>
    </submittedName>
</protein>
<accession>A0A0N4VLQ1</accession>
<sequence length="499" mass="55589">MEDAAKETDRVIRRVSSRSRRIAIRARRKTEGSTSDSDHDEDSPKLGRKGEHKMPSVKTSQQKLAIYGPRIDINPQDNFKIITTILGICQLNISFFHIWLAASIYNLQKSFSMLAQTVRELPQPQRKLDFLSKAVENNTEGGKEISLNPSNQFARSSKQTSEGGCKQLPKTHCSADDLNTGDSEDPDYVSDHSMYSRPHKSVTELDISMDESLAESSGHESGYLSSVDLSSFLNRGSSSTASPAVSPQSITLAYHCGRPTESFHLRPLKHGAVAEIIAKIPTPAITLPKQPSVKGSTITETASATGSSVEELLKSSVIETKYVTAIFEMTVGGIDELLGDVLNEMKMWFDGSLGLMCVACEVQWSVPEKYRNHSLEMRMKSALHASLRDNNLRVLNLKNNTGLYMPLTLAAAVTQENCGRDQKLKSFKGIYRRFYESLLPYQHKETSEWHKDYWSLEDSVKLRSIPTPRPEQFVFGRNPTKLDCGSLIALNVIALKIVE</sequence>
<feature type="region of interest" description="Disordered" evidence="1">
    <location>
        <begin position="141"/>
        <end position="197"/>
    </location>
</feature>
<evidence type="ECO:0000313" key="4">
    <source>
        <dbReference type="WBParaSite" id="EVEC_0001181901-mRNA-1"/>
    </source>
</evidence>
<dbReference type="Proteomes" id="UP000274131">
    <property type="component" value="Unassembled WGS sequence"/>
</dbReference>
<dbReference type="STRING" id="51028.A0A0N4VLQ1"/>
<gene>
    <name evidence="2" type="ORF">EVEC_LOCUS11097</name>
</gene>
<reference evidence="4" key="1">
    <citation type="submission" date="2017-02" db="UniProtKB">
        <authorList>
            <consortium name="WormBaseParasite"/>
        </authorList>
    </citation>
    <scope>IDENTIFICATION</scope>
</reference>
<dbReference type="WBParaSite" id="EVEC_0001181901-mRNA-1">
    <property type="protein sequence ID" value="EVEC_0001181901-mRNA-1"/>
    <property type="gene ID" value="EVEC_0001181901"/>
</dbReference>